<dbReference type="InterPro" id="IPR018206">
    <property type="entry name" value="ETF_asu_C_CS"/>
</dbReference>
<dbReference type="GO" id="GO:0009055">
    <property type="term" value="F:electron transfer activity"/>
    <property type="evidence" value="ECO:0007669"/>
    <property type="project" value="InterPro"/>
</dbReference>
<gene>
    <name evidence="4" type="ORF">AWB68_01050</name>
</gene>
<evidence type="ECO:0000259" key="3">
    <source>
        <dbReference type="Pfam" id="PF00766"/>
    </source>
</evidence>
<dbReference type="Gene3D" id="3.40.50.1220">
    <property type="entry name" value="TPP-binding domain"/>
    <property type="match status" value="1"/>
</dbReference>
<protein>
    <submittedName>
        <fullName evidence="4">Electron transfer flavoprotein subunit alpha/beta</fullName>
    </submittedName>
</protein>
<dbReference type="PANTHER" id="PTHR43153">
    <property type="entry name" value="ELECTRON TRANSFER FLAVOPROTEIN ALPHA"/>
    <property type="match status" value="1"/>
</dbReference>
<proteinExistence type="predicted"/>
<keyword evidence="1" id="KW-0813">Transport</keyword>
<comment type="caution">
    <text evidence="4">The sequence shown here is derived from an EMBL/GenBank/DDBJ whole genome shotgun (WGS) entry which is preliminary data.</text>
</comment>
<dbReference type="EMBL" id="FCON02000007">
    <property type="protein sequence ID" value="SAL24148.1"/>
    <property type="molecule type" value="Genomic_DNA"/>
</dbReference>
<evidence type="ECO:0000313" key="5">
    <source>
        <dbReference type="Proteomes" id="UP000054770"/>
    </source>
</evidence>
<feature type="domain" description="Electron transfer flavoprotein alpha subunit C-terminal" evidence="3">
    <location>
        <begin position="2"/>
        <end position="52"/>
    </location>
</feature>
<dbReference type="GO" id="GO:0033539">
    <property type="term" value="P:fatty acid beta-oxidation using acyl-CoA dehydrogenase"/>
    <property type="evidence" value="ECO:0007669"/>
    <property type="project" value="TreeGrafter"/>
</dbReference>
<evidence type="ECO:0000313" key="4">
    <source>
        <dbReference type="EMBL" id="SAL24148.1"/>
    </source>
</evidence>
<reference evidence="4" key="1">
    <citation type="submission" date="2016-01" db="EMBL/GenBank/DDBJ databases">
        <authorList>
            <person name="Peeters C."/>
        </authorList>
    </citation>
    <scope>NUCLEOTIDE SEQUENCE [LARGE SCALE GENOMIC DNA]</scope>
    <source>
        <strain evidence="4">LMG 22940</strain>
    </source>
</reference>
<dbReference type="PROSITE" id="PS00696">
    <property type="entry name" value="ETF_ALPHA"/>
    <property type="match status" value="1"/>
</dbReference>
<dbReference type="Proteomes" id="UP000054770">
    <property type="component" value="Unassembled WGS sequence"/>
</dbReference>
<name>A0A158FWB2_9BURK</name>
<dbReference type="InterPro" id="IPR001308">
    <property type="entry name" value="ETF_a/FixB"/>
</dbReference>
<feature type="compositionally biased region" description="Polar residues" evidence="2">
    <location>
        <begin position="179"/>
        <end position="188"/>
    </location>
</feature>
<organism evidence="4 5">
    <name type="scientific">Caballeronia choica</name>
    <dbReference type="NCBI Taxonomy" id="326476"/>
    <lineage>
        <taxon>Bacteria</taxon>
        <taxon>Pseudomonadati</taxon>
        <taxon>Pseudomonadota</taxon>
        <taxon>Betaproteobacteria</taxon>
        <taxon>Burkholderiales</taxon>
        <taxon>Burkholderiaceae</taxon>
        <taxon>Caballeronia</taxon>
    </lineage>
</organism>
<sequence>MLNAALGASRAAVDAGFVPNDYQVGQTGKIVAPQLYVAVGISGAIQHLAGMKDSKVIVAINKMLKRRSSVSLTTASSTISFQRCLDSSPNWTNTQTNMLVISHDNVRRAAAKRADKDDASLWRWFSELYDEGRIRWCRSAQGWLVSVDHKHLATETDFDTAIRVSRERYHTGQVKRTKPSSMGRSFER</sequence>
<accession>A0A158FWB2</accession>
<dbReference type="GO" id="GO:0050660">
    <property type="term" value="F:flavin adenine dinucleotide binding"/>
    <property type="evidence" value="ECO:0007669"/>
    <property type="project" value="InterPro"/>
</dbReference>
<feature type="region of interest" description="Disordered" evidence="2">
    <location>
        <begin position="169"/>
        <end position="188"/>
    </location>
</feature>
<keyword evidence="5" id="KW-1185">Reference proteome</keyword>
<dbReference type="InterPro" id="IPR029035">
    <property type="entry name" value="DHS-like_NAD/FAD-binding_dom"/>
</dbReference>
<evidence type="ECO:0000256" key="1">
    <source>
        <dbReference type="ARBA" id="ARBA00022982"/>
    </source>
</evidence>
<keyword evidence="1" id="KW-0249">Electron transport</keyword>
<dbReference type="PANTHER" id="PTHR43153:SF1">
    <property type="entry name" value="ELECTRON TRANSFER FLAVOPROTEIN SUBUNIT ALPHA, MITOCHONDRIAL"/>
    <property type="match status" value="1"/>
</dbReference>
<dbReference type="AlphaFoldDB" id="A0A158FWB2"/>
<dbReference type="Pfam" id="PF00766">
    <property type="entry name" value="ETF_alpha"/>
    <property type="match status" value="1"/>
</dbReference>
<dbReference type="InterPro" id="IPR014731">
    <property type="entry name" value="ETF_asu_C"/>
</dbReference>
<evidence type="ECO:0000256" key="2">
    <source>
        <dbReference type="SAM" id="MobiDB-lite"/>
    </source>
</evidence>
<dbReference type="SUPFAM" id="SSF52467">
    <property type="entry name" value="DHS-like NAD/FAD-binding domain"/>
    <property type="match status" value="1"/>
</dbReference>